<protein>
    <submittedName>
        <fullName evidence="2">Protein required for attachment to host cells</fullName>
    </submittedName>
</protein>
<proteinExistence type="predicted"/>
<evidence type="ECO:0000313" key="2">
    <source>
        <dbReference type="EMBL" id="PWV99848.1"/>
    </source>
</evidence>
<name>A0A317PGU9_9HYPH</name>
<dbReference type="OrthoDB" id="9812459at2"/>
<dbReference type="Proteomes" id="UP000246352">
    <property type="component" value="Unassembled WGS sequence"/>
</dbReference>
<organism evidence="2 3">
    <name type="scientific">Hoeflea marina</name>
    <dbReference type="NCBI Taxonomy" id="274592"/>
    <lineage>
        <taxon>Bacteria</taxon>
        <taxon>Pseudomonadati</taxon>
        <taxon>Pseudomonadota</taxon>
        <taxon>Alphaproteobacteria</taxon>
        <taxon>Hyphomicrobiales</taxon>
        <taxon>Rhizobiaceae</taxon>
        <taxon>Hoeflea</taxon>
    </lineage>
</organism>
<comment type="caution">
    <text evidence="2">The sequence shown here is derived from an EMBL/GenBank/DDBJ whole genome shotgun (WGS) entry which is preliminary data.</text>
</comment>
<evidence type="ECO:0000313" key="3">
    <source>
        <dbReference type="Proteomes" id="UP000246352"/>
    </source>
</evidence>
<dbReference type="Pfam" id="PF18856">
    <property type="entry name" value="baeRF_family12"/>
    <property type="match status" value="1"/>
</dbReference>
<feature type="region of interest" description="Disordered" evidence="1">
    <location>
        <begin position="34"/>
        <end position="65"/>
    </location>
</feature>
<keyword evidence="3" id="KW-1185">Reference proteome</keyword>
<dbReference type="AlphaFoldDB" id="A0A317PGU9"/>
<sequence>MSDSTCPANALVVVTSGAEAKFFRNDGTATEIKLSDAGGLTPKDLADDGPSGSQPSEASARDTDEATFAKQLAHHLYAQAHKGKFEHLVLVADPATLGEIRPLLHLEVTNRITMELNKTLTNSPTHDIERSLSAA</sequence>
<dbReference type="RefSeq" id="WP_110032133.1">
    <property type="nucleotide sequence ID" value="NZ_QGTR01000003.1"/>
</dbReference>
<gene>
    <name evidence="2" type="ORF">DFR52_10345</name>
</gene>
<reference evidence="2 3" key="1">
    <citation type="submission" date="2018-05" db="EMBL/GenBank/DDBJ databases">
        <title>Genomic Encyclopedia of Type Strains, Phase IV (KMG-IV): sequencing the most valuable type-strain genomes for metagenomic binning, comparative biology and taxonomic classification.</title>
        <authorList>
            <person name="Goeker M."/>
        </authorList>
    </citation>
    <scope>NUCLEOTIDE SEQUENCE [LARGE SCALE GENOMIC DNA]</scope>
    <source>
        <strain evidence="2 3">DSM 16791</strain>
    </source>
</reference>
<evidence type="ECO:0000256" key="1">
    <source>
        <dbReference type="SAM" id="MobiDB-lite"/>
    </source>
</evidence>
<dbReference type="InterPro" id="IPR041374">
    <property type="entry name" value="BaeRF_family12"/>
</dbReference>
<dbReference type="EMBL" id="QGTR01000003">
    <property type="protein sequence ID" value="PWV99848.1"/>
    <property type="molecule type" value="Genomic_DNA"/>
</dbReference>
<accession>A0A317PGU9</accession>